<dbReference type="InterPro" id="IPR029063">
    <property type="entry name" value="SAM-dependent_MTases_sf"/>
</dbReference>
<name>A0A211YWU0_9PROT</name>
<dbReference type="SUPFAM" id="SSF53335">
    <property type="entry name" value="S-adenosyl-L-methionine-dependent methyltransferases"/>
    <property type="match status" value="1"/>
</dbReference>
<accession>A0A211YWU0</accession>
<gene>
    <name evidence="3" type="ORF">BWR60_34265</name>
</gene>
<evidence type="ECO:0000313" key="4">
    <source>
        <dbReference type="Proteomes" id="UP000196655"/>
    </source>
</evidence>
<evidence type="ECO:0000259" key="2">
    <source>
        <dbReference type="Pfam" id="PF08241"/>
    </source>
</evidence>
<keyword evidence="4" id="KW-1185">Reference proteome</keyword>
<sequence>MDLAERWEAQARQWIRWARQSGHDSYWLHHRDQFLQLLPPPGRLTVDIGCGEGRLTRHLKGLGHRITGIDASPTLVAAARQADPAMDVRLANATALPLAAPAAVPAHPRPPGLRVRAKAAMAKFISWLREVFLVWRGPSLAPIQGAGGHDAAPCRAPPCRQPRAMETG</sequence>
<dbReference type="CDD" id="cd02440">
    <property type="entry name" value="AdoMet_MTases"/>
    <property type="match status" value="1"/>
</dbReference>
<protein>
    <recommendedName>
        <fullName evidence="2">Methyltransferase type 11 domain-containing protein</fullName>
    </recommendedName>
</protein>
<dbReference type="OrthoDB" id="9808140at2"/>
<dbReference type="AlphaFoldDB" id="A0A211YWU0"/>
<dbReference type="Pfam" id="PF08241">
    <property type="entry name" value="Methyltransf_11"/>
    <property type="match status" value="1"/>
</dbReference>
<dbReference type="GO" id="GO:0008757">
    <property type="term" value="F:S-adenosylmethionine-dependent methyltransferase activity"/>
    <property type="evidence" value="ECO:0007669"/>
    <property type="project" value="InterPro"/>
</dbReference>
<dbReference type="Proteomes" id="UP000196655">
    <property type="component" value="Unassembled WGS sequence"/>
</dbReference>
<evidence type="ECO:0000256" key="1">
    <source>
        <dbReference type="SAM" id="MobiDB-lite"/>
    </source>
</evidence>
<proteinExistence type="predicted"/>
<organism evidence="3 4">
    <name type="scientific">Inquilinus limosus</name>
    <dbReference type="NCBI Taxonomy" id="171674"/>
    <lineage>
        <taxon>Bacteria</taxon>
        <taxon>Pseudomonadati</taxon>
        <taxon>Pseudomonadota</taxon>
        <taxon>Alphaproteobacteria</taxon>
        <taxon>Rhodospirillales</taxon>
        <taxon>Rhodospirillaceae</taxon>
        <taxon>Inquilinus</taxon>
    </lineage>
</organism>
<dbReference type="RefSeq" id="WP_088157541.1">
    <property type="nucleotide sequence ID" value="NZ_NHON01000150.1"/>
</dbReference>
<evidence type="ECO:0000313" key="3">
    <source>
        <dbReference type="EMBL" id="OWJ57421.1"/>
    </source>
</evidence>
<feature type="region of interest" description="Disordered" evidence="1">
    <location>
        <begin position="145"/>
        <end position="168"/>
    </location>
</feature>
<feature type="domain" description="Methyltransferase type 11" evidence="2">
    <location>
        <begin position="46"/>
        <end position="99"/>
    </location>
</feature>
<dbReference type="EMBL" id="NHON01000150">
    <property type="protein sequence ID" value="OWJ57421.1"/>
    <property type="molecule type" value="Genomic_DNA"/>
</dbReference>
<dbReference type="InterPro" id="IPR013216">
    <property type="entry name" value="Methyltransf_11"/>
</dbReference>
<dbReference type="Gene3D" id="3.40.50.150">
    <property type="entry name" value="Vaccinia Virus protein VP39"/>
    <property type="match status" value="1"/>
</dbReference>
<dbReference type="STRING" id="1122125.GCA_000423185_05644"/>
<comment type="caution">
    <text evidence="3">The sequence shown here is derived from an EMBL/GenBank/DDBJ whole genome shotgun (WGS) entry which is preliminary data.</text>
</comment>
<reference evidence="4" key="1">
    <citation type="submission" date="2017-05" db="EMBL/GenBank/DDBJ databases">
        <authorList>
            <person name="Macchi M."/>
            <person name="Festa S."/>
            <person name="Coppotelli B.M."/>
            <person name="Morelli I.S."/>
        </authorList>
    </citation>
    <scope>NUCLEOTIDE SEQUENCE [LARGE SCALE GENOMIC DNA]</scope>
    <source>
        <strain evidence="4">I</strain>
    </source>
</reference>